<dbReference type="Gene3D" id="1.20.5.170">
    <property type="match status" value="1"/>
</dbReference>
<dbReference type="Proteomes" id="UP000887565">
    <property type="component" value="Unplaced"/>
</dbReference>
<proteinExistence type="predicted"/>
<name>A0A915ITU9_ROMCU</name>
<feature type="coiled-coil region" evidence="1">
    <location>
        <begin position="174"/>
        <end position="250"/>
    </location>
</feature>
<evidence type="ECO:0000313" key="4">
    <source>
        <dbReference type="WBParaSite" id="nRc.2.0.1.t17468-RA"/>
    </source>
</evidence>
<dbReference type="AlphaFoldDB" id="A0A915ITU9"/>
<feature type="compositionally biased region" description="Pro residues" evidence="2">
    <location>
        <begin position="16"/>
        <end position="28"/>
    </location>
</feature>
<feature type="compositionally biased region" description="Polar residues" evidence="2">
    <location>
        <begin position="36"/>
        <end position="50"/>
    </location>
</feature>
<feature type="coiled-coil region" evidence="1">
    <location>
        <begin position="55"/>
        <end position="148"/>
    </location>
</feature>
<evidence type="ECO:0000256" key="2">
    <source>
        <dbReference type="SAM" id="MobiDB-lite"/>
    </source>
</evidence>
<keyword evidence="1" id="KW-0175">Coiled coil</keyword>
<dbReference type="SUPFAM" id="SSF57997">
    <property type="entry name" value="Tropomyosin"/>
    <property type="match status" value="1"/>
</dbReference>
<protein>
    <submittedName>
        <fullName evidence="4">Uncharacterized protein</fullName>
    </submittedName>
</protein>
<dbReference type="WBParaSite" id="nRc.2.0.1.t17468-RA">
    <property type="protein sequence ID" value="nRc.2.0.1.t17468-RA"/>
    <property type="gene ID" value="nRc.2.0.1.g17468"/>
</dbReference>
<keyword evidence="3" id="KW-1185">Reference proteome</keyword>
<reference evidence="4" key="1">
    <citation type="submission" date="2022-11" db="UniProtKB">
        <authorList>
            <consortium name="WormBaseParasite"/>
        </authorList>
    </citation>
    <scope>IDENTIFICATION</scope>
</reference>
<evidence type="ECO:0000313" key="3">
    <source>
        <dbReference type="Proteomes" id="UP000887565"/>
    </source>
</evidence>
<sequence>MHFVEQKKQQNIEPPAELPPDLLPPSFRPNPAGMTDISTSTTCHETSLSAADSHLESGNKKIDEILDDIRNIQQEKRTFEQQLMQLEADMTIKNSEIRNLEVELNTLQATVIQLERQKGEAQRRLDDLDEQRNSLNDALNELVKRNEDDLQNINHLKSIIDNSDQVAKENERILNEKRTLLQTLTDEEMKLESKLQNDRRILQNLQHEQQDSEDFALKADDIVQQLRKQREFLMEKLEKLEQVVANGDQNYLVSNQDLMSMDDEFNLNK</sequence>
<evidence type="ECO:0000256" key="1">
    <source>
        <dbReference type="SAM" id="Coils"/>
    </source>
</evidence>
<accession>A0A915ITU9</accession>
<feature type="compositionally biased region" description="Basic and acidic residues" evidence="2">
    <location>
        <begin position="1"/>
        <end position="10"/>
    </location>
</feature>
<dbReference type="OMA" id="NESWEII"/>
<feature type="region of interest" description="Disordered" evidence="2">
    <location>
        <begin position="1"/>
        <end position="55"/>
    </location>
</feature>
<organism evidence="3 4">
    <name type="scientific">Romanomermis culicivorax</name>
    <name type="common">Nematode worm</name>
    <dbReference type="NCBI Taxonomy" id="13658"/>
    <lineage>
        <taxon>Eukaryota</taxon>
        <taxon>Metazoa</taxon>
        <taxon>Ecdysozoa</taxon>
        <taxon>Nematoda</taxon>
        <taxon>Enoplea</taxon>
        <taxon>Dorylaimia</taxon>
        <taxon>Mermithida</taxon>
        <taxon>Mermithoidea</taxon>
        <taxon>Mermithidae</taxon>
        <taxon>Romanomermis</taxon>
    </lineage>
</organism>